<evidence type="ECO:0000313" key="1">
    <source>
        <dbReference type="EMBL" id="MPN36073.1"/>
    </source>
</evidence>
<sequence>MAVGVLVGAGVGVARMEQDAMKVKIKQMAISKDTVFFIFPPEFFDVNKFYNN</sequence>
<proteinExistence type="predicted"/>
<name>A0A645HKB3_9ZZZZ</name>
<protein>
    <submittedName>
        <fullName evidence="1">Uncharacterized protein</fullName>
    </submittedName>
</protein>
<dbReference type="EMBL" id="VSSQ01090008">
    <property type="protein sequence ID" value="MPN36073.1"/>
    <property type="molecule type" value="Genomic_DNA"/>
</dbReference>
<gene>
    <name evidence="1" type="ORF">SDC9_183578</name>
</gene>
<reference evidence="1" key="1">
    <citation type="submission" date="2019-08" db="EMBL/GenBank/DDBJ databases">
        <authorList>
            <person name="Kucharzyk K."/>
            <person name="Murdoch R.W."/>
            <person name="Higgins S."/>
            <person name="Loffler F."/>
        </authorList>
    </citation>
    <scope>NUCLEOTIDE SEQUENCE</scope>
</reference>
<accession>A0A645HKB3</accession>
<comment type="caution">
    <text evidence="1">The sequence shown here is derived from an EMBL/GenBank/DDBJ whole genome shotgun (WGS) entry which is preliminary data.</text>
</comment>
<dbReference type="AlphaFoldDB" id="A0A645HKB3"/>
<organism evidence="1">
    <name type="scientific">bioreactor metagenome</name>
    <dbReference type="NCBI Taxonomy" id="1076179"/>
    <lineage>
        <taxon>unclassified sequences</taxon>
        <taxon>metagenomes</taxon>
        <taxon>ecological metagenomes</taxon>
    </lineage>
</organism>